<name>E3EKW6_PAEPS</name>
<dbReference type="HOGENOM" id="CLU_040789_0_0_9"/>
<protein>
    <recommendedName>
        <fullName evidence="1">ATP-grasp domain-containing protein</fullName>
    </recommendedName>
</protein>
<organism evidence="2 3">
    <name type="scientific">Paenibacillus polymyxa (strain SC2)</name>
    <name type="common">Bacillus polymyxa</name>
    <dbReference type="NCBI Taxonomy" id="886882"/>
    <lineage>
        <taxon>Bacteria</taxon>
        <taxon>Bacillati</taxon>
        <taxon>Bacillota</taxon>
        <taxon>Bacilli</taxon>
        <taxon>Bacillales</taxon>
        <taxon>Paenibacillaceae</taxon>
        <taxon>Paenibacillus</taxon>
    </lineage>
</organism>
<dbReference type="Proteomes" id="UP000006868">
    <property type="component" value="Plasmid pSC2"/>
</dbReference>
<gene>
    <name evidence="2" type="ORF">PPSC2_25815</name>
</gene>
<dbReference type="PATRIC" id="fig|886882.15.peg.5428"/>
<dbReference type="KEGG" id="ppm:PPSC2_25815"/>
<dbReference type="Pfam" id="PF14243">
    <property type="entry name" value="R2K_3"/>
    <property type="match status" value="1"/>
</dbReference>
<keyword evidence="2" id="KW-0614">Plasmid</keyword>
<evidence type="ECO:0000313" key="2">
    <source>
        <dbReference type="EMBL" id="ADO59871.1"/>
    </source>
</evidence>
<evidence type="ECO:0000259" key="1">
    <source>
        <dbReference type="Pfam" id="PF14243"/>
    </source>
</evidence>
<dbReference type="InterPro" id="IPR025643">
    <property type="entry name" value="R2K_3"/>
</dbReference>
<geneLocation type="plasmid" evidence="2 3">
    <name>pSC2</name>
</geneLocation>
<dbReference type="OrthoDB" id="5355744at2"/>
<feature type="domain" description="ATP-grasp" evidence="1">
    <location>
        <begin position="135"/>
        <end position="289"/>
    </location>
</feature>
<evidence type="ECO:0000313" key="3">
    <source>
        <dbReference type="Proteomes" id="UP000006868"/>
    </source>
</evidence>
<dbReference type="eggNOG" id="ENOG502Z879">
    <property type="taxonomic scope" value="Bacteria"/>
</dbReference>
<sequence length="294" mass="34325">MNVLFCSNPMNSKQVDDNYEQEYDAARSVGITTALIDIESLLAGDTKSAIRNVRMKEESSLAIYRGWMLNPQHYRNLYEALQSKNIILINTPEQYIHCHYLPNSFKHIKSKSMETEWIEVSQMETLLRESLKKFGNRPLIVKDYVKSRKHDWLEACFIPNANDIEHAEKVIHRFIELQAEMLAEGIVLREFVDLEIIGFHPLSRMPLANERRLFFLNQQLIANFDYWDEVLYQNNDFPLDEFVALAQKVESNFFTMDVAKKKDGKWIVMELGDGQVSGLPIKTNKKSFYEQICS</sequence>
<dbReference type="EMBL" id="CP002214">
    <property type="protein sequence ID" value="ADO59871.1"/>
    <property type="molecule type" value="Genomic_DNA"/>
</dbReference>
<dbReference type="RefSeq" id="WP_013386285.1">
    <property type="nucleotide sequence ID" value="NC_014628.2"/>
</dbReference>
<reference evidence="2 3" key="1">
    <citation type="journal article" date="2011" name="J. Bacteriol.">
        <title>Complete genome sequence of Paenibacillus polymyxa SC2, a strain of plant growth-promoting Rhizobacterium with broad-spectrum antimicrobial activity.</title>
        <authorList>
            <person name="Ma M."/>
            <person name="Wang C."/>
            <person name="Ding Y."/>
            <person name="Li L."/>
            <person name="Shen D."/>
            <person name="Jiang X."/>
            <person name="Guan D."/>
            <person name="Cao F."/>
            <person name="Chen H."/>
            <person name="Feng R."/>
            <person name="Wang X."/>
            <person name="Ge Y."/>
            <person name="Yao L."/>
            <person name="Bing X."/>
            <person name="Yang X."/>
            <person name="Li J."/>
            <person name="Du B."/>
        </authorList>
    </citation>
    <scope>NUCLEOTIDE SEQUENCE [LARGE SCALE GENOMIC DNA]</scope>
    <source>
        <strain evidence="2 3">SC2</strain>
        <plasmid evidence="3">pSC2</plasmid>
    </source>
</reference>
<accession>E3EKW6</accession>
<dbReference type="AlphaFoldDB" id="E3EKW6"/>
<proteinExistence type="predicted"/>